<evidence type="ECO:0000256" key="3">
    <source>
        <dbReference type="ARBA" id="ARBA00005712"/>
    </source>
</evidence>
<dbReference type="InterPro" id="IPR024037">
    <property type="entry name" value="Alt_ATP_synth_F1_esu"/>
</dbReference>
<gene>
    <name evidence="12" type="ORF">FH971_04295</name>
</gene>
<dbReference type="SUPFAM" id="SSF51344">
    <property type="entry name" value="Epsilon subunit of F1F0-ATP synthase N-terminal domain"/>
    <property type="match status" value="1"/>
</dbReference>
<evidence type="ECO:0000256" key="8">
    <source>
        <dbReference type="ARBA" id="ARBA00023196"/>
    </source>
</evidence>
<keyword evidence="6" id="KW-0406">Ion transport</keyword>
<dbReference type="InterPro" id="IPR001469">
    <property type="entry name" value="ATP_synth_F1_dsu/esu"/>
</dbReference>
<dbReference type="KEGG" id="spol:FH971_04295"/>
<evidence type="ECO:0000313" key="13">
    <source>
        <dbReference type="Proteomes" id="UP000319809"/>
    </source>
</evidence>
<evidence type="ECO:0000256" key="1">
    <source>
        <dbReference type="ARBA" id="ARBA00003543"/>
    </source>
</evidence>
<comment type="subcellular location">
    <subcellularLocation>
        <location evidence="2">Endomembrane system</location>
        <topology evidence="2">Peripheral membrane protein</topology>
    </subcellularLocation>
</comment>
<dbReference type="GO" id="GO:0045259">
    <property type="term" value="C:proton-transporting ATP synthase complex"/>
    <property type="evidence" value="ECO:0007669"/>
    <property type="project" value="UniProtKB-KW"/>
</dbReference>
<dbReference type="GO" id="GO:0012505">
    <property type="term" value="C:endomembrane system"/>
    <property type="evidence" value="ECO:0007669"/>
    <property type="project" value="UniProtKB-SubCell"/>
</dbReference>
<dbReference type="InterPro" id="IPR020546">
    <property type="entry name" value="ATP_synth_F1_dsu/esu_N"/>
</dbReference>
<dbReference type="CDD" id="cd12152">
    <property type="entry name" value="F1-ATPase_delta"/>
    <property type="match status" value="1"/>
</dbReference>
<reference evidence="12 13" key="1">
    <citation type="submission" date="2019-06" db="EMBL/GenBank/DDBJ databases">
        <title>The genome of Shewanella sp. SM1901.</title>
        <authorList>
            <person name="Cha Q."/>
        </authorList>
    </citation>
    <scope>NUCLEOTIDE SEQUENCE [LARGE SCALE GENOMIC DNA]</scope>
    <source>
        <strain evidence="12 13">SM1901</strain>
    </source>
</reference>
<dbReference type="NCBIfam" id="TIGR03166">
    <property type="entry name" value="alt_F1F0_F1_eps"/>
    <property type="match status" value="1"/>
</dbReference>
<keyword evidence="8" id="KW-0066">ATP synthesis</keyword>
<feature type="domain" description="ATP synthase F1 complex delta/epsilon subunit N-terminal" evidence="11">
    <location>
        <begin position="6"/>
        <end position="86"/>
    </location>
</feature>
<evidence type="ECO:0000256" key="9">
    <source>
        <dbReference type="ARBA" id="ARBA00030215"/>
    </source>
</evidence>
<dbReference type="EMBL" id="CP041036">
    <property type="protein sequence ID" value="QDE30258.1"/>
    <property type="molecule type" value="Genomic_DNA"/>
</dbReference>
<dbReference type="Proteomes" id="UP000319809">
    <property type="component" value="Chromosome"/>
</dbReference>
<dbReference type="AlphaFoldDB" id="A0A4Y5YCF0"/>
<dbReference type="GO" id="GO:0046933">
    <property type="term" value="F:proton-transporting ATP synthase activity, rotational mechanism"/>
    <property type="evidence" value="ECO:0007669"/>
    <property type="project" value="InterPro"/>
</dbReference>
<name>A0A4Y5YCF0_9GAMM</name>
<dbReference type="Pfam" id="PF02823">
    <property type="entry name" value="ATP-synt_DE_N"/>
    <property type="match status" value="1"/>
</dbReference>
<evidence type="ECO:0000256" key="6">
    <source>
        <dbReference type="ARBA" id="ARBA00023065"/>
    </source>
</evidence>
<keyword evidence="8" id="KW-0139">CF(1)</keyword>
<protein>
    <recommendedName>
        <fullName evidence="4">ATP synthase epsilon chain</fullName>
    </recommendedName>
    <alternativeName>
        <fullName evidence="10">ATP synthase F1 sector epsilon subunit</fullName>
    </alternativeName>
    <alternativeName>
        <fullName evidence="9">F-ATPase epsilon subunit</fullName>
    </alternativeName>
</protein>
<evidence type="ECO:0000313" key="12">
    <source>
        <dbReference type="EMBL" id="QDE30258.1"/>
    </source>
</evidence>
<keyword evidence="5" id="KW-0813">Transport</keyword>
<comment type="similarity">
    <text evidence="3">Belongs to the ATPase epsilon chain family.</text>
</comment>
<keyword evidence="7" id="KW-0472">Membrane</keyword>
<dbReference type="InterPro" id="IPR036771">
    <property type="entry name" value="ATPsynth_dsu/esu_N"/>
</dbReference>
<evidence type="ECO:0000256" key="7">
    <source>
        <dbReference type="ARBA" id="ARBA00023136"/>
    </source>
</evidence>
<dbReference type="Gene3D" id="2.60.15.10">
    <property type="entry name" value="F0F1 ATP synthase delta/epsilon subunit, N-terminal"/>
    <property type="match status" value="1"/>
</dbReference>
<evidence type="ECO:0000256" key="4">
    <source>
        <dbReference type="ARBA" id="ARBA00014480"/>
    </source>
</evidence>
<evidence type="ECO:0000259" key="11">
    <source>
        <dbReference type="Pfam" id="PF02823"/>
    </source>
</evidence>
<dbReference type="RefSeq" id="WP_137222545.1">
    <property type="nucleotide sequence ID" value="NZ_CP041036.1"/>
</dbReference>
<accession>A0A4Y5YCF0</accession>
<comment type="function">
    <text evidence="1">Produces ATP from ADP in the presence of a proton gradient across the membrane.</text>
</comment>
<dbReference type="NCBIfam" id="NF004871">
    <property type="entry name" value="PRK06228.1"/>
    <property type="match status" value="1"/>
</dbReference>
<evidence type="ECO:0000256" key="5">
    <source>
        <dbReference type="ARBA" id="ARBA00022448"/>
    </source>
</evidence>
<proteinExistence type="inferred from homology"/>
<keyword evidence="13" id="KW-1185">Reference proteome</keyword>
<evidence type="ECO:0000256" key="10">
    <source>
        <dbReference type="ARBA" id="ARBA00031795"/>
    </source>
</evidence>
<organism evidence="12 13">
    <name type="scientific">Shewanella polaris</name>
    <dbReference type="NCBI Taxonomy" id="2588449"/>
    <lineage>
        <taxon>Bacteria</taxon>
        <taxon>Pseudomonadati</taxon>
        <taxon>Pseudomonadota</taxon>
        <taxon>Gammaproteobacteria</taxon>
        <taxon>Alteromonadales</taxon>
        <taxon>Shewanellaceae</taxon>
        <taxon>Shewanella</taxon>
    </lineage>
</organism>
<sequence length="136" mass="15295">MLSAHMNLKILLPYKVFTEQQNIVRIVAVTHQGSFGILPHRLDCVASLTAGLLVYECEGADEVYVAIDEGVLVKTGFDVLISVRNAIGGLGLGELHQAVEQEFMHLDEQEQQLRSVLIKMESDFIHRLTDFHHERV</sequence>
<evidence type="ECO:0000256" key="2">
    <source>
        <dbReference type="ARBA" id="ARBA00004184"/>
    </source>
</evidence>